<comment type="caution">
    <text evidence="2">The sequence shown here is derived from an EMBL/GenBank/DDBJ whole genome shotgun (WGS) entry which is preliminary data.</text>
</comment>
<dbReference type="Proteomes" id="UP000014978">
    <property type="component" value="Unassembled WGS sequence"/>
</dbReference>
<organism evidence="2 3">
    <name type="scientific">Spraguea lophii (strain 42_110)</name>
    <name type="common">Microsporidian parasite</name>
    <dbReference type="NCBI Taxonomy" id="1358809"/>
    <lineage>
        <taxon>Eukaryota</taxon>
        <taxon>Fungi</taxon>
        <taxon>Fungi incertae sedis</taxon>
        <taxon>Microsporidia</taxon>
        <taxon>Spragueidae</taxon>
        <taxon>Spraguea</taxon>
    </lineage>
</organism>
<evidence type="ECO:0000313" key="3">
    <source>
        <dbReference type="Proteomes" id="UP000014978"/>
    </source>
</evidence>
<proteinExistence type="predicted"/>
<evidence type="ECO:0000313" key="2">
    <source>
        <dbReference type="EMBL" id="EPR77896.1"/>
    </source>
</evidence>
<sequence length="344" mass="39033">MLGFLNLFINYMKYFETFRYNNKMAGSSNILDSKEVIIKLDTLNEPGYEMCGEFTEMSDSFDEISGESSETNDESSETSDESNETNDEHTEICSSRSKTPTRRTIKITDIKYVGGSVGFALGHTFGVICGSPSINLHNYKEKKFSIQIASIAFSVTAIVDNRHRFNTFLLFNVDTIPYVDGGFLRGNRKSVLINDSRMCHDVTIYFPKKFNFELLPAEECFLKTSRHINYSSHDITAYKINNLTIKKNGKEYSIMELLFVDTDTVIREGIESESSFSVIEPGDNPIIYLPCSEGRILFTCKKPHKPKRDDNDKDEKKILCEDGAMQTEKNSKVIKYDGACSTTI</sequence>
<feature type="compositionally biased region" description="Acidic residues" evidence="1">
    <location>
        <begin position="62"/>
        <end position="85"/>
    </location>
</feature>
<dbReference type="VEuPathDB" id="MicrosporidiaDB:SLOPH_600"/>
<name>S7W565_SPRLO</name>
<accession>S7W565</accession>
<protein>
    <submittedName>
        <fullName evidence="2">Uncharacterized protein</fullName>
    </submittedName>
</protein>
<gene>
    <name evidence="2" type="ORF">SLOPH_600</name>
</gene>
<dbReference type="AlphaFoldDB" id="S7W565"/>
<keyword evidence="3" id="KW-1185">Reference proteome</keyword>
<dbReference type="EMBL" id="ATCN01001162">
    <property type="protein sequence ID" value="EPR77896.1"/>
    <property type="molecule type" value="Genomic_DNA"/>
</dbReference>
<feature type="region of interest" description="Disordered" evidence="1">
    <location>
        <begin position="62"/>
        <end position="99"/>
    </location>
</feature>
<evidence type="ECO:0000256" key="1">
    <source>
        <dbReference type="SAM" id="MobiDB-lite"/>
    </source>
</evidence>
<dbReference type="InParanoid" id="S7W565"/>
<dbReference type="HOGENOM" id="CLU_806918_0_0_1"/>
<reference evidence="3" key="1">
    <citation type="journal article" date="2013" name="PLoS Genet.">
        <title>The genome of Spraguea lophii and the basis of host-microsporidian interactions.</title>
        <authorList>
            <person name="Campbell S.E."/>
            <person name="Williams T.A."/>
            <person name="Yousuf A."/>
            <person name="Soanes D.M."/>
            <person name="Paszkiewicz K.H."/>
            <person name="Williams B.A.P."/>
        </authorList>
    </citation>
    <scope>NUCLEOTIDE SEQUENCE [LARGE SCALE GENOMIC DNA]</scope>
    <source>
        <strain evidence="3">42_110</strain>
    </source>
</reference>